<dbReference type="KEGG" id="obg:Verru16b_02144"/>
<reference evidence="1 2" key="1">
    <citation type="submission" date="2016-06" db="EMBL/GenBank/DDBJ databases">
        <title>Three novel species with peptidoglycan cell walls form the new genus Lacunisphaera gen. nov. in the family Opitutaceae of the verrucomicrobial subdivision 4.</title>
        <authorList>
            <person name="Rast P."/>
            <person name="Gloeckner I."/>
            <person name="Jogler M."/>
            <person name="Boedeker C."/>
            <person name="Jeske O."/>
            <person name="Wiegand S."/>
            <person name="Reinhardt R."/>
            <person name="Schumann P."/>
            <person name="Rohde M."/>
            <person name="Spring S."/>
            <person name="Gloeckner F.O."/>
            <person name="Jogler C."/>
        </authorList>
    </citation>
    <scope>NUCLEOTIDE SEQUENCE [LARGE SCALE GENOMIC DNA]</scope>
    <source>
        <strain evidence="1 2">IG16b</strain>
    </source>
</reference>
<dbReference type="Pfam" id="PF07813">
    <property type="entry name" value="LTXXQ"/>
    <property type="match status" value="1"/>
</dbReference>
<proteinExistence type="predicted"/>
<dbReference type="Proteomes" id="UP000095228">
    <property type="component" value="Chromosome"/>
</dbReference>
<organism evidence="1 2">
    <name type="scientific">Lacunisphaera limnophila</name>
    <dbReference type="NCBI Taxonomy" id="1838286"/>
    <lineage>
        <taxon>Bacteria</taxon>
        <taxon>Pseudomonadati</taxon>
        <taxon>Verrucomicrobiota</taxon>
        <taxon>Opitutia</taxon>
        <taxon>Opitutales</taxon>
        <taxon>Opitutaceae</taxon>
        <taxon>Lacunisphaera</taxon>
    </lineage>
</organism>
<dbReference type="STRING" id="1838286.Verru16b_02144"/>
<sequence>MKRPVLILLLGLAVGTATHLAYFQHREPIGTDTLEGQLAWMRTELGLTDSQFARIKELHQASRPRLQAMSAQVALMQAEFAEFERTRQTTDRVDFLEFARFVETRRDLNQRCLDTTRQLVLASAEVMTPAQRRQFVRIVPTAEPLVETLLN</sequence>
<dbReference type="EMBL" id="CP016094">
    <property type="protein sequence ID" value="AOS45068.1"/>
    <property type="molecule type" value="Genomic_DNA"/>
</dbReference>
<accession>A0A1D8AVY7</accession>
<evidence type="ECO:0000313" key="2">
    <source>
        <dbReference type="Proteomes" id="UP000095228"/>
    </source>
</evidence>
<dbReference type="OrthoDB" id="195698at2"/>
<dbReference type="AlphaFoldDB" id="A0A1D8AVY7"/>
<dbReference type="Gene3D" id="1.20.120.1490">
    <property type="match status" value="1"/>
</dbReference>
<name>A0A1D8AVY7_9BACT</name>
<keyword evidence="2" id="KW-1185">Reference proteome</keyword>
<gene>
    <name evidence="1" type="ORF">Verru16b_02144</name>
</gene>
<evidence type="ECO:0008006" key="3">
    <source>
        <dbReference type="Google" id="ProtNLM"/>
    </source>
</evidence>
<protein>
    <recommendedName>
        <fullName evidence="3">Periplasmic heavy metal sensor</fullName>
    </recommendedName>
</protein>
<dbReference type="RefSeq" id="WP_069962259.1">
    <property type="nucleotide sequence ID" value="NZ_CP016094.1"/>
</dbReference>
<dbReference type="InterPro" id="IPR012899">
    <property type="entry name" value="LTXXQ"/>
</dbReference>
<evidence type="ECO:0000313" key="1">
    <source>
        <dbReference type="EMBL" id="AOS45068.1"/>
    </source>
</evidence>